<dbReference type="OrthoDB" id="6505648at2"/>
<gene>
    <name evidence="1" type="ORF">CYR55_12670</name>
</gene>
<name>A0A2N5E4A1_9GAMM</name>
<accession>A0A2N5E4A1</accession>
<keyword evidence="2" id="KW-1185">Reference proteome</keyword>
<sequence>MAKKLTQKQKEKLFQQHKNANFQASMALDGYQVEAVTLSAEEALARLEQVRAEYER</sequence>
<dbReference type="AlphaFoldDB" id="A0A2N5E4A1"/>
<proteinExistence type="predicted"/>
<evidence type="ECO:0000313" key="1">
    <source>
        <dbReference type="EMBL" id="PLR35820.1"/>
    </source>
</evidence>
<dbReference type="RefSeq" id="WP_101816486.1">
    <property type="nucleotide sequence ID" value="NZ_PJZF01000010.1"/>
</dbReference>
<dbReference type="Pfam" id="PF10832">
    <property type="entry name" value="YhfG"/>
    <property type="match status" value="1"/>
</dbReference>
<evidence type="ECO:0000313" key="2">
    <source>
        <dbReference type="Proteomes" id="UP000234240"/>
    </source>
</evidence>
<reference evidence="1 2" key="1">
    <citation type="submission" date="2017-12" db="EMBL/GenBank/DDBJ databases">
        <title>Characterization of six clinical isolates of Enterochimera gen. nov., a novel genus of the Yersiniaciae family and the three species Enterochimera arupensis sp. nov., Enterochimera coloradensis sp. nov, and Enterochimera californica sp. nov.</title>
        <authorList>
            <person name="Rossi A."/>
            <person name="Fisher M."/>
        </authorList>
    </citation>
    <scope>NUCLEOTIDE SEQUENCE [LARGE SCALE GENOMIC DNA]</scope>
    <source>
        <strain evidence="2">2015-Iso6</strain>
    </source>
</reference>
<dbReference type="NCBIfam" id="NF007573">
    <property type="entry name" value="PRK10204.1"/>
    <property type="match status" value="1"/>
</dbReference>
<comment type="caution">
    <text evidence="1">The sequence shown here is derived from an EMBL/GenBank/DDBJ whole genome shotgun (WGS) entry which is preliminary data.</text>
</comment>
<dbReference type="InterPro" id="IPR022541">
    <property type="entry name" value="YhfG"/>
</dbReference>
<protein>
    <submittedName>
        <fullName evidence="1">DUF2559 domain-containing protein</fullName>
    </submittedName>
</protein>
<organism evidence="1 2">
    <name type="scientific">Chimaeribacter californicus</name>
    <dbReference type="NCBI Taxonomy" id="2060067"/>
    <lineage>
        <taxon>Bacteria</taxon>
        <taxon>Pseudomonadati</taxon>
        <taxon>Pseudomonadota</taxon>
        <taxon>Gammaproteobacteria</taxon>
        <taxon>Enterobacterales</taxon>
        <taxon>Yersiniaceae</taxon>
        <taxon>Chimaeribacter</taxon>
    </lineage>
</organism>
<dbReference type="Proteomes" id="UP000234240">
    <property type="component" value="Unassembled WGS sequence"/>
</dbReference>
<dbReference type="EMBL" id="PJZF01000010">
    <property type="protein sequence ID" value="PLR35820.1"/>
    <property type="molecule type" value="Genomic_DNA"/>
</dbReference>